<accession>A0AAI8YCS7</accession>
<organism evidence="2 3">
    <name type="scientific">Anthostomella pinea</name>
    <dbReference type="NCBI Taxonomy" id="933095"/>
    <lineage>
        <taxon>Eukaryota</taxon>
        <taxon>Fungi</taxon>
        <taxon>Dikarya</taxon>
        <taxon>Ascomycota</taxon>
        <taxon>Pezizomycotina</taxon>
        <taxon>Sordariomycetes</taxon>
        <taxon>Xylariomycetidae</taxon>
        <taxon>Xylariales</taxon>
        <taxon>Xylariaceae</taxon>
        <taxon>Anthostomella</taxon>
    </lineage>
</organism>
<evidence type="ECO:0000313" key="3">
    <source>
        <dbReference type="Proteomes" id="UP001295740"/>
    </source>
</evidence>
<protein>
    <submittedName>
        <fullName evidence="2">Uu.00g027010.m01.CDS01</fullName>
    </submittedName>
</protein>
<keyword evidence="3" id="KW-1185">Reference proteome</keyword>
<dbReference type="AlphaFoldDB" id="A0AAI8YCS7"/>
<feature type="compositionally biased region" description="Low complexity" evidence="1">
    <location>
        <begin position="396"/>
        <end position="407"/>
    </location>
</feature>
<dbReference type="EMBL" id="CAUWAG010000003">
    <property type="protein sequence ID" value="CAJ2499848.1"/>
    <property type="molecule type" value="Genomic_DNA"/>
</dbReference>
<proteinExistence type="predicted"/>
<dbReference type="Proteomes" id="UP001295740">
    <property type="component" value="Unassembled WGS sequence"/>
</dbReference>
<comment type="caution">
    <text evidence="2">The sequence shown here is derived from an EMBL/GenBank/DDBJ whole genome shotgun (WGS) entry which is preliminary data.</text>
</comment>
<gene>
    <name evidence="2" type="ORF">KHLLAP_LOCUS316</name>
</gene>
<feature type="region of interest" description="Disordered" evidence="1">
    <location>
        <begin position="1"/>
        <end position="29"/>
    </location>
</feature>
<evidence type="ECO:0000313" key="2">
    <source>
        <dbReference type="EMBL" id="CAJ2499848.1"/>
    </source>
</evidence>
<feature type="compositionally biased region" description="Acidic residues" evidence="1">
    <location>
        <begin position="408"/>
        <end position="436"/>
    </location>
</feature>
<name>A0AAI8YCS7_9PEZI</name>
<reference evidence="2" key="1">
    <citation type="submission" date="2023-10" db="EMBL/GenBank/DDBJ databases">
        <authorList>
            <person name="Hackl T."/>
        </authorList>
    </citation>
    <scope>NUCLEOTIDE SEQUENCE</scope>
</reference>
<evidence type="ECO:0000256" key="1">
    <source>
        <dbReference type="SAM" id="MobiDB-lite"/>
    </source>
</evidence>
<feature type="region of interest" description="Disordered" evidence="1">
    <location>
        <begin position="385"/>
        <end position="446"/>
    </location>
</feature>
<sequence length="446" mass="51613">MSRCRASDEAMPDQSTISQRRASDEVMPEQSTRIATTLGDIVHLQLEDMPNLQAKWKDWGFRLMDEQGSPWLQKTSCFQWAIRHIEEDDLSWAFLFDEEPKKREAKHRREVMQGLGKRLRMGCPLVIAVDDGIRGALIDWDGTRNYDYRNIKPSQFGIIRINAELLRWIDKAWDPAERQAAEDRGEKDEHMDNMEILIVALFLQVLPQVLDFAQILLSESRKPELDAGASWNRTFSKGSPWIVRRVGTDGRPRFEIFDTFKTRPVKYLQLDGCAPTRIEAVWYETIAHEIGYLSFPRASKLPGYDEKERCRTLNLYHPPLELAGDRAYRSNMRIGDGMADRVYQSNIRIDDKMVVPRSTQQMWTNAIRDIWKAHMLDRLQQLHGVSPAIPRDPEDSSTSSESSSSESSSEDEDEKVEEEGEDEEGEEGDDEEESWEECFSLSPDRY</sequence>